<gene>
    <name evidence="2" type="ORF">LCGC14_0399660</name>
</gene>
<dbReference type="InterPro" id="IPR044925">
    <property type="entry name" value="His-Me_finger_sf"/>
</dbReference>
<sequence length="140" mass="16562">MAKTKQDKKLRLQPEKWKRIRFFPGYEVSTKGRVRSLKRRKPCILKPQTVTRGDRKKTYLRVTLYNKGGKRHRKIHRLVALAFKERVPGKNTVNHVDGNTHHNWVANLEWTTAVENTKHAWRTGLMARSVGARWRKRKGK</sequence>
<organism evidence="2">
    <name type="scientific">marine sediment metagenome</name>
    <dbReference type="NCBI Taxonomy" id="412755"/>
    <lineage>
        <taxon>unclassified sequences</taxon>
        <taxon>metagenomes</taxon>
        <taxon>ecological metagenomes</taxon>
    </lineage>
</organism>
<protein>
    <recommendedName>
        <fullName evidence="1">NUMOD4 domain-containing protein</fullName>
    </recommendedName>
</protein>
<feature type="domain" description="NUMOD4" evidence="1">
    <location>
        <begin position="15"/>
        <end position="65"/>
    </location>
</feature>
<dbReference type="Gene3D" id="3.90.75.20">
    <property type="match status" value="1"/>
</dbReference>
<dbReference type="EMBL" id="LAZR01000342">
    <property type="protein sequence ID" value="KKN73524.1"/>
    <property type="molecule type" value="Genomic_DNA"/>
</dbReference>
<dbReference type="AlphaFoldDB" id="A0A0F9T2Q7"/>
<dbReference type="InterPro" id="IPR010902">
    <property type="entry name" value="NUMOD4"/>
</dbReference>
<dbReference type="GO" id="GO:0016788">
    <property type="term" value="F:hydrolase activity, acting on ester bonds"/>
    <property type="evidence" value="ECO:0007669"/>
    <property type="project" value="InterPro"/>
</dbReference>
<dbReference type="Pfam" id="PF07463">
    <property type="entry name" value="NUMOD4"/>
    <property type="match status" value="1"/>
</dbReference>
<evidence type="ECO:0000313" key="2">
    <source>
        <dbReference type="EMBL" id="KKN73524.1"/>
    </source>
</evidence>
<evidence type="ECO:0000259" key="1">
    <source>
        <dbReference type="Pfam" id="PF07463"/>
    </source>
</evidence>
<accession>A0A0F9T2Q7</accession>
<reference evidence="2" key="1">
    <citation type="journal article" date="2015" name="Nature">
        <title>Complex archaea that bridge the gap between prokaryotes and eukaryotes.</title>
        <authorList>
            <person name="Spang A."/>
            <person name="Saw J.H."/>
            <person name="Jorgensen S.L."/>
            <person name="Zaremba-Niedzwiedzka K."/>
            <person name="Martijn J."/>
            <person name="Lind A.E."/>
            <person name="van Eijk R."/>
            <person name="Schleper C."/>
            <person name="Guy L."/>
            <person name="Ettema T.J."/>
        </authorList>
    </citation>
    <scope>NUCLEOTIDE SEQUENCE</scope>
</reference>
<dbReference type="SUPFAM" id="SSF54060">
    <property type="entry name" value="His-Me finger endonucleases"/>
    <property type="match status" value="1"/>
</dbReference>
<proteinExistence type="predicted"/>
<name>A0A0F9T2Q7_9ZZZZ</name>
<comment type="caution">
    <text evidence="2">The sequence shown here is derived from an EMBL/GenBank/DDBJ whole genome shotgun (WGS) entry which is preliminary data.</text>
</comment>